<reference evidence="2 3" key="1">
    <citation type="submission" date="2017-03" db="EMBL/GenBank/DDBJ databases">
        <title>Genome Survey of Euroglyphus maynei.</title>
        <authorList>
            <person name="Arlian L.G."/>
            <person name="Morgan M.S."/>
            <person name="Rider S.D."/>
        </authorList>
    </citation>
    <scope>NUCLEOTIDE SEQUENCE [LARGE SCALE GENOMIC DNA]</scope>
    <source>
        <strain evidence="2">Arlian Lab</strain>
        <tissue evidence="2">Whole body</tissue>
    </source>
</reference>
<feature type="non-terminal residue" evidence="2">
    <location>
        <position position="1"/>
    </location>
</feature>
<name>A0A1Y3ASI0_EURMA</name>
<feature type="compositionally biased region" description="Polar residues" evidence="1">
    <location>
        <begin position="50"/>
        <end position="60"/>
    </location>
</feature>
<organism evidence="2 3">
    <name type="scientific">Euroglyphus maynei</name>
    <name type="common">Mayne's house dust mite</name>
    <dbReference type="NCBI Taxonomy" id="6958"/>
    <lineage>
        <taxon>Eukaryota</taxon>
        <taxon>Metazoa</taxon>
        <taxon>Ecdysozoa</taxon>
        <taxon>Arthropoda</taxon>
        <taxon>Chelicerata</taxon>
        <taxon>Arachnida</taxon>
        <taxon>Acari</taxon>
        <taxon>Acariformes</taxon>
        <taxon>Sarcoptiformes</taxon>
        <taxon>Astigmata</taxon>
        <taxon>Psoroptidia</taxon>
        <taxon>Analgoidea</taxon>
        <taxon>Pyroglyphidae</taxon>
        <taxon>Pyroglyphinae</taxon>
        <taxon>Euroglyphus</taxon>
    </lineage>
</organism>
<dbReference type="EMBL" id="MUJZ01065882">
    <property type="protein sequence ID" value="OTF70416.1"/>
    <property type="molecule type" value="Genomic_DNA"/>
</dbReference>
<proteinExistence type="predicted"/>
<evidence type="ECO:0000256" key="1">
    <source>
        <dbReference type="SAM" id="MobiDB-lite"/>
    </source>
</evidence>
<keyword evidence="3" id="KW-1185">Reference proteome</keyword>
<gene>
    <name evidence="2" type="ORF">BLA29_015337</name>
</gene>
<evidence type="ECO:0000313" key="2">
    <source>
        <dbReference type="EMBL" id="OTF70416.1"/>
    </source>
</evidence>
<evidence type="ECO:0000313" key="3">
    <source>
        <dbReference type="Proteomes" id="UP000194236"/>
    </source>
</evidence>
<accession>A0A1Y3ASI0</accession>
<feature type="region of interest" description="Disordered" evidence="1">
    <location>
        <begin position="38"/>
        <end position="60"/>
    </location>
</feature>
<sequence>KTIKSNEKITSISVSEQVERKELLPNNFVPKIGFTVNDPASETLHDGDASLNTSDSNDIN</sequence>
<dbReference type="AlphaFoldDB" id="A0A1Y3ASI0"/>
<protein>
    <submittedName>
        <fullName evidence="2">Uncharacterized protein</fullName>
    </submittedName>
</protein>
<dbReference type="Proteomes" id="UP000194236">
    <property type="component" value="Unassembled WGS sequence"/>
</dbReference>
<comment type="caution">
    <text evidence="2">The sequence shown here is derived from an EMBL/GenBank/DDBJ whole genome shotgun (WGS) entry which is preliminary data.</text>
</comment>